<feature type="domain" description="HTH tetR-type" evidence="3">
    <location>
        <begin position="32"/>
        <end position="92"/>
    </location>
</feature>
<keyword evidence="5" id="KW-1185">Reference proteome</keyword>
<evidence type="ECO:0000256" key="2">
    <source>
        <dbReference type="PROSITE-ProRule" id="PRU00335"/>
    </source>
</evidence>
<keyword evidence="1 2" id="KW-0238">DNA-binding</keyword>
<dbReference type="Gene3D" id="1.10.10.60">
    <property type="entry name" value="Homeodomain-like"/>
    <property type="match status" value="1"/>
</dbReference>
<name>A0ABY3RM32_9BRAD</name>
<feature type="DNA-binding region" description="H-T-H motif" evidence="2">
    <location>
        <begin position="55"/>
        <end position="74"/>
    </location>
</feature>
<organism evidence="4 5">
    <name type="scientific">Bradyrhizobium ontarionense</name>
    <dbReference type="NCBI Taxonomy" id="2898149"/>
    <lineage>
        <taxon>Bacteria</taxon>
        <taxon>Pseudomonadati</taxon>
        <taxon>Pseudomonadota</taxon>
        <taxon>Alphaproteobacteria</taxon>
        <taxon>Hyphomicrobiales</taxon>
        <taxon>Nitrobacteraceae</taxon>
        <taxon>Bradyrhizobium</taxon>
    </lineage>
</organism>
<dbReference type="InterPro" id="IPR039536">
    <property type="entry name" value="TetR_C_Proteobacteria"/>
</dbReference>
<gene>
    <name evidence="4" type="ORF">LQG66_15765</name>
</gene>
<dbReference type="EMBL" id="CP088156">
    <property type="protein sequence ID" value="UFZ08359.1"/>
    <property type="molecule type" value="Genomic_DNA"/>
</dbReference>
<dbReference type="PANTHER" id="PTHR30055">
    <property type="entry name" value="HTH-TYPE TRANSCRIPTIONAL REGULATOR RUTR"/>
    <property type="match status" value="1"/>
</dbReference>
<dbReference type="Pfam" id="PF14246">
    <property type="entry name" value="TetR_C_7"/>
    <property type="match status" value="1"/>
</dbReference>
<dbReference type="Proteomes" id="UP001431010">
    <property type="component" value="Chromosome"/>
</dbReference>
<evidence type="ECO:0000256" key="1">
    <source>
        <dbReference type="ARBA" id="ARBA00023125"/>
    </source>
</evidence>
<evidence type="ECO:0000313" key="5">
    <source>
        <dbReference type="Proteomes" id="UP001431010"/>
    </source>
</evidence>
<reference evidence="4" key="1">
    <citation type="journal article" date="2024" name="Antonie Van Leeuwenhoek">
        <title>Bradyrhizobium ontarionense sp. nov., a novel bacterial symbiont isolated from Aeschynomene indica (Indian jointvetch), harbours photosynthesis, nitrogen fixation and nitrous oxide (N2O) reductase genes.</title>
        <authorList>
            <person name="Bromfield E.S.P."/>
            <person name="Cloutier S."/>
        </authorList>
    </citation>
    <scope>NUCLEOTIDE SEQUENCE</scope>
    <source>
        <strain evidence="4">A19</strain>
    </source>
</reference>
<dbReference type="InterPro" id="IPR009057">
    <property type="entry name" value="Homeodomain-like_sf"/>
</dbReference>
<dbReference type="SUPFAM" id="SSF46689">
    <property type="entry name" value="Homeodomain-like"/>
    <property type="match status" value="1"/>
</dbReference>
<dbReference type="InterPro" id="IPR001647">
    <property type="entry name" value="HTH_TetR"/>
</dbReference>
<dbReference type="Gene3D" id="1.10.357.10">
    <property type="entry name" value="Tetracycline Repressor, domain 2"/>
    <property type="match status" value="1"/>
</dbReference>
<evidence type="ECO:0000259" key="3">
    <source>
        <dbReference type="PROSITE" id="PS50977"/>
    </source>
</evidence>
<dbReference type="RefSeq" id="WP_231327806.1">
    <property type="nucleotide sequence ID" value="NZ_CP088156.1"/>
</dbReference>
<dbReference type="InterPro" id="IPR050109">
    <property type="entry name" value="HTH-type_TetR-like_transc_reg"/>
</dbReference>
<dbReference type="PRINTS" id="PR00455">
    <property type="entry name" value="HTHTETR"/>
</dbReference>
<sequence length="230" mass="24978">MARTQAKVKRTEVARTEMLRGRVGRPPKALAGDIEERIIGAARAVFLERGFDGASIDEIAERAPASKPTIYARYSGKPALFAAVVGQSVNELMNFDSYAPPAGTVQEKLVGLAISIVDRALKESLGLLRVTIGEAYRFPDLSRQLHEVSRKQATHAVAMLLAETTGASGMSVRRAPSKASAALAEIFIDLIVLPMIMRSLMGASERTIRKELPGFVRERVKTFLALQSKS</sequence>
<protein>
    <submittedName>
        <fullName evidence="4">TetR/AcrR family transcriptional regulator</fullName>
    </submittedName>
</protein>
<evidence type="ECO:0000313" key="4">
    <source>
        <dbReference type="EMBL" id="UFZ08359.1"/>
    </source>
</evidence>
<proteinExistence type="predicted"/>
<dbReference type="PANTHER" id="PTHR30055:SF146">
    <property type="entry name" value="HTH-TYPE TRANSCRIPTIONAL DUAL REGULATOR CECR"/>
    <property type="match status" value="1"/>
</dbReference>
<dbReference type="Pfam" id="PF00440">
    <property type="entry name" value="TetR_N"/>
    <property type="match status" value="1"/>
</dbReference>
<dbReference type="PROSITE" id="PS50977">
    <property type="entry name" value="HTH_TETR_2"/>
    <property type="match status" value="1"/>
</dbReference>
<accession>A0ABY3RM32</accession>